<evidence type="ECO:0000313" key="2">
    <source>
        <dbReference type="Proteomes" id="UP000178742"/>
    </source>
</evidence>
<dbReference type="AlphaFoldDB" id="A0A1F6M2V7"/>
<reference evidence="1 2" key="1">
    <citation type="journal article" date="2016" name="Nat. Commun.">
        <title>Thousands of microbial genomes shed light on interconnected biogeochemical processes in an aquifer system.</title>
        <authorList>
            <person name="Anantharaman K."/>
            <person name="Brown C.T."/>
            <person name="Hug L.A."/>
            <person name="Sharon I."/>
            <person name="Castelle C.J."/>
            <person name="Probst A.J."/>
            <person name="Thomas B.C."/>
            <person name="Singh A."/>
            <person name="Wilkins M.J."/>
            <person name="Karaoz U."/>
            <person name="Brodie E.L."/>
            <person name="Williams K.H."/>
            <person name="Hubbard S.S."/>
            <person name="Banfield J.F."/>
        </authorList>
    </citation>
    <scope>NUCLEOTIDE SEQUENCE [LARGE SCALE GENOMIC DNA]</scope>
</reference>
<comment type="caution">
    <text evidence="1">The sequence shown here is derived from an EMBL/GenBank/DDBJ whole genome shotgun (WGS) entry which is preliminary data.</text>
</comment>
<proteinExistence type="predicted"/>
<evidence type="ECO:0000313" key="1">
    <source>
        <dbReference type="EMBL" id="OGH65915.1"/>
    </source>
</evidence>
<organism evidence="1 2">
    <name type="scientific">Candidatus Magasanikbacteria bacterium RIFCSPHIGHO2_02_FULL_41_13</name>
    <dbReference type="NCBI Taxonomy" id="1798676"/>
    <lineage>
        <taxon>Bacteria</taxon>
        <taxon>Candidatus Magasanikiibacteriota</taxon>
    </lineage>
</organism>
<accession>A0A1F6M2V7</accession>
<dbReference type="EMBL" id="MFPX01000027">
    <property type="protein sequence ID" value="OGH65915.1"/>
    <property type="molecule type" value="Genomic_DNA"/>
</dbReference>
<name>A0A1F6M2V7_9BACT</name>
<protein>
    <submittedName>
        <fullName evidence="1">Uncharacterized protein</fullName>
    </submittedName>
</protein>
<sequence>MNRAVVSVRALKSIEVRAFVARSRRVGVLAGASAAAGLATGTAAATQGGRRVGWIWWGRFFSTARDYHRSDQSDNFQVPGHVGTSFHLLKLSQSDIFFKCLLGVIKKPRLKIKVFLFLQKKKNFFY</sequence>
<gene>
    <name evidence="1" type="ORF">A3B90_00700</name>
</gene>
<dbReference type="Proteomes" id="UP000178742">
    <property type="component" value="Unassembled WGS sequence"/>
</dbReference>